<dbReference type="InterPro" id="IPR036095">
    <property type="entry name" value="PTS_EIIB-like_sf"/>
</dbReference>
<proteinExistence type="predicted"/>
<dbReference type="PROSITE" id="PS51372">
    <property type="entry name" value="PRD_2"/>
    <property type="match status" value="2"/>
</dbReference>
<feature type="domain" description="PTS EIIB type-2" evidence="6">
    <location>
        <begin position="430"/>
        <end position="519"/>
    </location>
</feature>
<dbReference type="InterPro" id="IPR016152">
    <property type="entry name" value="PTrfase/Anion_transptr"/>
</dbReference>
<evidence type="ECO:0000256" key="3">
    <source>
        <dbReference type="ARBA" id="ARBA00023015"/>
    </source>
</evidence>
<accession>A0A7I8DHH1</accession>
<dbReference type="GO" id="GO:0008982">
    <property type="term" value="F:protein-N(PI)-phosphohistidine-sugar phosphotransferase activity"/>
    <property type="evidence" value="ECO:0007669"/>
    <property type="project" value="InterPro"/>
</dbReference>
<dbReference type="EMBL" id="AP023368">
    <property type="protein sequence ID" value="BCJ97810.1"/>
    <property type="molecule type" value="Genomic_DNA"/>
</dbReference>
<dbReference type="InterPro" id="IPR050661">
    <property type="entry name" value="BglG_antiterminators"/>
</dbReference>
<keyword evidence="2" id="KW-0677">Repeat</keyword>
<dbReference type="PROSITE" id="PS51094">
    <property type="entry name" value="PTS_EIIA_TYPE_2"/>
    <property type="match status" value="1"/>
</dbReference>
<protein>
    <recommendedName>
        <fullName evidence="10">PTS system EIIA component</fullName>
    </recommendedName>
</protein>
<dbReference type="SUPFAM" id="SSF52794">
    <property type="entry name" value="PTS system IIB component-like"/>
    <property type="match status" value="1"/>
</dbReference>
<organism evidence="8 9">
    <name type="scientific">Anaerocolumna chitinilytica</name>
    <dbReference type="NCBI Taxonomy" id="1727145"/>
    <lineage>
        <taxon>Bacteria</taxon>
        <taxon>Bacillati</taxon>
        <taxon>Bacillota</taxon>
        <taxon>Clostridia</taxon>
        <taxon>Lachnospirales</taxon>
        <taxon>Lachnospiraceae</taxon>
        <taxon>Anaerocolumna</taxon>
    </lineage>
</organism>
<dbReference type="InterPro" id="IPR011608">
    <property type="entry name" value="PRD"/>
</dbReference>
<dbReference type="InterPro" id="IPR002178">
    <property type="entry name" value="PTS_EIIA_type-2_dom"/>
</dbReference>
<dbReference type="Gene3D" id="1.10.10.10">
    <property type="entry name" value="Winged helix-like DNA-binding domain superfamily/Winged helix DNA-binding domain"/>
    <property type="match status" value="1"/>
</dbReference>
<evidence type="ECO:0008006" key="10">
    <source>
        <dbReference type="Google" id="ProtNLM"/>
    </source>
</evidence>
<dbReference type="Gene3D" id="1.10.1790.10">
    <property type="entry name" value="PRD domain"/>
    <property type="match status" value="2"/>
</dbReference>
<sequence length="699" mass="80865">MMLSPRLIQLFTILLKEERPVPVQKLAEDVKVSKRTVQRELDNTEGFLKKYGLRLSTKAGTGIWLEGEKHSKDLLMEELESNETIDFINKEKRRTSLILEILKDREPKKLYYYSNILGVSEATISSDMEAIKEWFERFDLMLIRKQGYGVTLEGTERNYRLAVKRFLDENTDDLDIRVAIGERKWSVLGEFYEKENKGIFQLIDYKVLEQVVQCLSSIMDKKLIKLTNSSYCSLVLHITIAIMRIKSQDVLSADAKETDKIIYHEDYELALRIAESLEKEFYIRIPEAEIAYILLHISGSKLQSIDINADMDKGKVVSEELLELINELIDIYDKDNAYELKQDEEFVIGLLAHLKPTFIRLKNGLSITNPLLSQIQETYPDIYGKCQEVGKYIEKKYGFTVPEDEVGYLVMHFGAAGVRLQDKKESIRKVDLGIICVSGIGISRLMHSKLKNFLKDRVQIYTYGKEDLSPGVLKNLDFMISNVDIDETRADVLMVSPLLTEKELKQIDEKVKLYAKTPKKNSKDSAFSKQLEHINFFINQIKGILKDFQFMKVSEKISFEELLVAVTEKISPFNANRLIIQEDIKRREKISSQVFPEYGFALLHSRTRGVVKPNFSLCVTKDRTPFADNYFKGIRAVVIMLIPEDDEAKVNGDIMGYVSSQLIEDGEFLRLIFTGEQERVKEYLEKILRQYFKQYLETV</sequence>
<dbReference type="PROSITE" id="PS51099">
    <property type="entry name" value="PTS_EIIB_TYPE_2"/>
    <property type="match status" value="1"/>
</dbReference>
<dbReference type="Pfam" id="PF00874">
    <property type="entry name" value="PRD"/>
    <property type="match status" value="2"/>
</dbReference>
<evidence type="ECO:0000259" key="7">
    <source>
        <dbReference type="PROSITE" id="PS51372"/>
    </source>
</evidence>
<keyword evidence="9" id="KW-1185">Reference proteome</keyword>
<evidence type="ECO:0000313" key="9">
    <source>
        <dbReference type="Proteomes" id="UP000515703"/>
    </source>
</evidence>
<dbReference type="SUPFAM" id="SSF55804">
    <property type="entry name" value="Phoshotransferase/anion transport protein"/>
    <property type="match status" value="1"/>
</dbReference>
<dbReference type="Pfam" id="PF08279">
    <property type="entry name" value="HTH_11"/>
    <property type="match status" value="1"/>
</dbReference>
<dbReference type="InterPro" id="IPR036388">
    <property type="entry name" value="WH-like_DNA-bd_sf"/>
</dbReference>
<gene>
    <name evidence="8" type="ORF">bsdcttw_08510</name>
</gene>
<evidence type="ECO:0000313" key="8">
    <source>
        <dbReference type="EMBL" id="BCJ97810.1"/>
    </source>
</evidence>
<dbReference type="Pfam" id="PF00359">
    <property type="entry name" value="PTS_EIIA_2"/>
    <property type="match status" value="1"/>
</dbReference>
<name>A0A7I8DHH1_9FIRM</name>
<keyword evidence="1" id="KW-0808">Transferase</keyword>
<dbReference type="Proteomes" id="UP000515703">
    <property type="component" value="Chromosome"/>
</dbReference>
<evidence type="ECO:0000256" key="4">
    <source>
        <dbReference type="ARBA" id="ARBA00023163"/>
    </source>
</evidence>
<dbReference type="Gene3D" id="3.40.50.2300">
    <property type="match status" value="1"/>
</dbReference>
<dbReference type="AlphaFoldDB" id="A0A7I8DHH1"/>
<dbReference type="SUPFAM" id="SSF63520">
    <property type="entry name" value="PTS-regulatory domain, PRD"/>
    <property type="match status" value="2"/>
</dbReference>
<dbReference type="KEGG" id="acht:bsdcttw_08510"/>
<feature type="domain" description="PRD" evidence="7">
    <location>
        <begin position="199"/>
        <end position="307"/>
    </location>
</feature>
<evidence type="ECO:0000259" key="6">
    <source>
        <dbReference type="PROSITE" id="PS51099"/>
    </source>
</evidence>
<dbReference type="InterPro" id="IPR036390">
    <property type="entry name" value="WH_DNA-bd_sf"/>
</dbReference>
<reference evidence="8 9" key="1">
    <citation type="submission" date="2020-08" db="EMBL/GenBank/DDBJ databases">
        <title>Draft genome sequencing of an Anaerocolumna strain isolated from anoxic soil subjected to BSD treatment.</title>
        <authorList>
            <person name="Uek A."/>
            <person name="Tonouchi A."/>
        </authorList>
    </citation>
    <scope>NUCLEOTIDE SEQUENCE [LARGE SCALE GENOMIC DNA]</scope>
    <source>
        <strain evidence="8 9">CTTW</strain>
    </source>
</reference>
<dbReference type="GO" id="GO:0009401">
    <property type="term" value="P:phosphoenolpyruvate-dependent sugar phosphotransferase system"/>
    <property type="evidence" value="ECO:0007669"/>
    <property type="project" value="InterPro"/>
</dbReference>
<reference evidence="8 9" key="2">
    <citation type="submission" date="2020-08" db="EMBL/GenBank/DDBJ databases">
        <authorList>
            <person name="Ueki A."/>
            <person name="Tonouchi A."/>
        </authorList>
    </citation>
    <scope>NUCLEOTIDE SEQUENCE [LARGE SCALE GENOMIC DNA]</scope>
    <source>
        <strain evidence="8 9">CTTW</strain>
    </source>
</reference>
<dbReference type="InterPro" id="IPR013196">
    <property type="entry name" value="HTH_11"/>
</dbReference>
<feature type="domain" description="PTS EIIA type-2" evidence="5">
    <location>
        <begin position="542"/>
        <end position="687"/>
    </location>
</feature>
<dbReference type="InterPro" id="IPR036634">
    <property type="entry name" value="PRD_sf"/>
</dbReference>
<dbReference type="GO" id="GO:0006355">
    <property type="term" value="P:regulation of DNA-templated transcription"/>
    <property type="evidence" value="ECO:0007669"/>
    <property type="project" value="InterPro"/>
</dbReference>
<keyword evidence="4" id="KW-0804">Transcription</keyword>
<dbReference type="PANTHER" id="PTHR30185:SF18">
    <property type="entry name" value="TRANSCRIPTIONAL REGULATOR MTLR"/>
    <property type="match status" value="1"/>
</dbReference>
<keyword evidence="3" id="KW-0805">Transcription regulation</keyword>
<dbReference type="PANTHER" id="PTHR30185">
    <property type="entry name" value="CRYPTIC BETA-GLUCOSIDE BGL OPERON ANTITERMINATOR"/>
    <property type="match status" value="1"/>
</dbReference>
<feature type="domain" description="PRD" evidence="7">
    <location>
        <begin position="316"/>
        <end position="423"/>
    </location>
</feature>
<evidence type="ECO:0000256" key="2">
    <source>
        <dbReference type="ARBA" id="ARBA00022737"/>
    </source>
</evidence>
<dbReference type="InterPro" id="IPR013011">
    <property type="entry name" value="PTS_EIIB_2"/>
</dbReference>
<dbReference type="CDD" id="cd05568">
    <property type="entry name" value="PTS_IIB_bgl_like"/>
    <property type="match status" value="1"/>
</dbReference>
<dbReference type="SUPFAM" id="SSF46785">
    <property type="entry name" value="Winged helix' DNA-binding domain"/>
    <property type="match status" value="1"/>
</dbReference>
<dbReference type="RefSeq" id="WP_185258199.1">
    <property type="nucleotide sequence ID" value="NZ_AP023368.1"/>
</dbReference>
<evidence type="ECO:0000256" key="1">
    <source>
        <dbReference type="ARBA" id="ARBA00022679"/>
    </source>
</evidence>
<dbReference type="Gene3D" id="3.40.930.10">
    <property type="entry name" value="Mannitol-specific EII, Chain A"/>
    <property type="match status" value="1"/>
</dbReference>
<evidence type="ECO:0000259" key="5">
    <source>
        <dbReference type="PROSITE" id="PS51094"/>
    </source>
</evidence>